<evidence type="ECO:0000256" key="1">
    <source>
        <dbReference type="ARBA" id="ARBA00022737"/>
    </source>
</evidence>
<sequence length="574" mass="66394">MVEAIVSFAIERIADAVVREASSLYGVREQVDQLQTELKRIRFFLKDADSKQNQDDRVRNCVAEVRDIAYEAEDVIDTFLLLKAAKGSIKGVSGLIKRVTLTSMFTEVPILHKLGTQIESIQTKIVRVSASMQTYGIKLIEEGGGEDDVISLEASLREVKSQLMMEDEQRRVVSIVGMGGLGKATFAKTLFNDIHVKQHFDCHSWSFISQHFPIRDLKRKRMMKELHWYALELKQKKRVKEENFFELMLKQMKVEPMFNSMLENMKEEKLVEALFSVSKNKRYLVVLEDVWKHEAWDSLKHAFPAKGKKGSKVLLTTRNKEVASYADPWSSPAEPALLSNDEAWELLSRKAFPKDVLIRRGYRQEHEKLGREMVKKCGELPLAIFVLGGLLATKKTANEWEAWERDHQYRGVHGILALSYHDMPYYLKPFFLYLSQFPEDWEIHKRRLILMWIAEGFVSQALIREGEETVEDVGEQYLEELVNSCIVQVSQRDHTGIGIKTFRIHDLMRDMCVLMAREENFLGISELYRQNIVTRRISVHPQYPQNTLDCILYPCYNAIHPFVLFSTSKSNGMS</sequence>
<dbReference type="InterPro" id="IPR044974">
    <property type="entry name" value="Disease_R_plants"/>
</dbReference>
<reference evidence="7 8" key="1">
    <citation type="journal article" date="2023" name="Plant Biotechnol. J.">
        <title>Chromosome-level wild Hevea brasiliensis genome provides new tools for genomic-assisted breeding and valuable loci to elevate rubber yield.</title>
        <authorList>
            <person name="Cheng H."/>
            <person name="Song X."/>
            <person name="Hu Y."/>
            <person name="Wu T."/>
            <person name="Yang Q."/>
            <person name="An Z."/>
            <person name="Feng S."/>
            <person name="Deng Z."/>
            <person name="Wu W."/>
            <person name="Zeng X."/>
            <person name="Tu M."/>
            <person name="Wang X."/>
            <person name="Huang H."/>
        </authorList>
    </citation>
    <scope>NUCLEOTIDE SEQUENCE [LARGE SCALE GENOMIC DNA]</scope>
    <source>
        <strain evidence="7">MT/VB/25A 57/8</strain>
    </source>
</reference>
<gene>
    <name evidence="7" type="ORF">P3X46_014297</name>
</gene>
<evidence type="ECO:0008006" key="9">
    <source>
        <dbReference type="Google" id="ProtNLM"/>
    </source>
</evidence>
<dbReference type="InterPro" id="IPR027417">
    <property type="entry name" value="P-loop_NTPase"/>
</dbReference>
<dbReference type="Proteomes" id="UP001174677">
    <property type="component" value="Chromosome 8"/>
</dbReference>
<organism evidence="7 8">
    <name type="scientific">Hevea brasiliensis</name>
    <name type="common">Para rubber tree</name>
    <name type="synonym">Siphonia brasiliensis</name>
    <dbReference type="NCBI Taxonomy" id="3981"/>
    <lineage>
        <taxon>Eukaryota</taxon>
        <taxon>Viridiplantae</taxon>
        <taxon>Streptophyta</taxon>
        <taxon>Embryophyta</taxon>
        <taxon>Tracheophyta</taxon>
        <taxon>Spermatophyta</taxon>
        <taxon>Magnoliopsida</taxon>
        <taxon>eudicotyledons</taxon>
        <taxon>Gunneridae</taxon>
        <taxon>Pentapetalae</taxon>
        <taxon>rosids</taxon>
        <taxon>fabids</taxon>
        <taxon>Malpighiales</taxon>
        <taxon>Euphorbiaceae</taxon>
        <taxon>Crotonoideae</taxon>
        <taxon>Micrandreae</taxon>
        <taxon>Hevea</taxon>
    </lineage>
</organism>
<keyword evidence="1" id="KW-0677">Repeat</keyword>
<dbReference type="InterPro" id="IPR038005">
    <property type="entry name" value="RX-like_CC"/>
</dbReference>
<evidence type="ECO:0000313" key="8">
    <source>
        <dbReference type="Proteomes" id="UP001174677"/>
    </source>
</evidence>
<dbReference type="InterPro" id="IPR036388">
    <property type="entry name" value="WH-like_DNA-bd_sf"/>
</dbReference>
<keyword evidence="8" id="KW-1185">Reference proteome</keyword>
<evidence type="ECO:0000256" key="3">
    <source>
        <dbReference type="ARBA" id="ARBA00022821"/>
    </source>
</evidence>
<evidence type="ECO:0000259" key="5">
    <source>
        <dbReference type="Pfam" id="PF18052"/>
    </source>
</evidence>
<keyword evidence="3" id="KW-0611">Plant defense</keyword>
<comment type="caution">
    <text evidence="7">The sequence shown here is derived from an EMBL/GenBank/DDBJ whole genome shotgun (WGS) entry which is preliminary data.</text>
</comment>
<dbReference type="InterPro" id="IPR058922">
    <property type="entry name" value="WHD_DRP"/>
</dbReference>
<evidence type="ECO:0000256" key="2">
    <source>
        <dbReference type="ARBA" id="ARBA00022741"/>
    </source>
</evidence>
<dbReference type="Pfam" id="PF00931">
    <property type="entry name" value="NB-ARC"/>
    <property type="match status" value="1"/>
</dbReference>
<dbReference type="InterPro" id="IPR041118">
    <property type="entry name" value="Rx_N"/>
</dbReference>
<protein>
    <recommendedName>
        <fullName evidence="9">NB-ARC domain-containing protein</fullName>
    </recommendedName>
</protein>
<accession>A0ABQ9M6F3</accession>
<feature type="domain" description="Disease resistance N-terminal" evidence="5">
    <location>
        <begin position="5"/>
        <end position="84"/>
    </location>
</feature>
<evidence type="ECO:0000259" key="6">
    <source>
        <dbReference type="Pfam" id="PF23559"/>
    </source>
</evidence>
<dbReference type="InterPro" id="IPR002182">
    <property type="entry name" value="NB-ARC"/>
</dbReference>
<dbReference type="PANTHER" id="PTHR23155:SF1185">
    <property type="entry name" value="DISEASE RESISTANCE RPP8-LIKE PROTEIN 3-RELATED"/>
    <property type="match status" value="1"/>
</dbReference>
<proteinExistence type="predicted"/>
<dbReference type="PANTHER" id="PTHR23155">
    <property type="entry name" value="DISEASE RESISTANCE PROTEIN RP"/>
    <property type="match status" value="1"/>
</dbReference>
<keyword evidence="2" id="KW-0547">Nucleotide-binding</keyword>
<feature type="domain" description="Disease resistance protein winged helix" evidence="6">
    <location>
        <begin position="437"/>
        <end position="511"/>
    </location>
</feature>
<evidence type="ECO:0000259" key="4">
    <source>
        <dbReference type="Pfam" id="PF00931"/>
    </source>
</evidence>
<dbReference type="Pfam" id="PF18052">
    <property type="entry name" value="Rx_N"/>
    <property type="match status" value="1"/>
</dbReference>
<name>A0ABQ9M6F3_HEVBR</name>
<feature type="domain" description="NB-ARC" evidence="4">
    <location>
        <begin position="153"/>
        <end position="355"/>
    </location>
</feature>
<dbReference type="PRINTS" id="PR00364">
    <property type="entry name" value="DISEASERSIST"/>
</dbReference>
<dbReference type="InterPro" id="IPR042197">
    <property type="entry name" value="Apaf_helical"/>
</dbReference>
<dbReference type="Gene3D" id="3.40.50.300">
    <property type="entry name" value="P-loop containing nucleotide triphosphate hydrolases"/>
    <property type="match status" value="1"/>
</dbReference>
<dbReference type="CDD" id="cd14798">
    <property type="entry name" value="RX-CC_like"/>
    <property type="match status" value="1"/>
</dbReference>
<dbReference type="SUPFAM" id="SSF52540">
    <property type="entry name" value="P-loop containing nucleoside triphosphate hydrolases"/>
    <property type="match status" value="1"/>
</dbReference>
<dbReference type="EMBL" id="JARPOI010000008">
    <property type="protein sequence ID" value="KAJ9175781.1"/>
    <property type="molecule type" value="Genomic_DNA"/>
</dbReference>
<dbReference type="Gene3D" id="1.20.5.4130">
    <property type="match status" value="1"/>
</dbReference>
<dbReference type="Gene3D" id="1.10.10.10">
    <property type="entry name" value="Winged helix-like DNA-binding domain superfamily/Winged helix DNA-binding domain"/>
    <property type="match status" value="1"/>
</dbReference>
<dbReference type="Gene3D" id="1.10.8.430">
    <property type="entry name" value="Helical domain of apoptotic protease-activating factors"/>
    <property type="match status" value="1"/>
</dbReference>
<evidence type="ECO:0000313" key="7">
    <source>
        <dbReference type="EMBL" id="KAJ9175781.1"/>
    </source>
</evidence>
<dbReference type="Pfam" id="PF23559">
    <property type="entry name" value="WHD_DRP"/>
    <property type="match status" value="1"/>
</dbReference>